<proteinExistence type="predicted"/>
<dbReference type="AlphaFoldDB" id="A0A6M3JDJ3"/>
<dbReference type="EMBL" id="MT141567">
    <property type="protein sequence ID" value="QJA67215.1"/>
    <property type="molecule type" value="Genomic_DNA"/>
</dbReference>
<name>A0A6M3JDJ3_9ZZZZ</name>
<accession>A0A6M3JDJ3</accession>
<protein>
    <submittedName>
        <fullName evidence="1">Uncharacterized protein</fullName>
    </submittedName>
</protein>
<gene>
    <name evidence="1" type="ORF">MM415B00267_0041</name>
</gene>
<reference evidence="1" key="1">
    <citation type="submission" date="2020-03" db="EMBL/GenBank/DDBJ databases">
        <title>The deep terrestrial virosphere.</title>
        <authorList>
            <person name="Holmfeldt K."/>
            <person name="Nilsson E."/>
            <person name="Simone D."/>
            <person name="Lopez-Fernandez M."/>
            <person name="Wu X."/>
            <person name="de Brujin I."/>
            <person name="Lundin D."/>
            <person name="Andersson A."/>
            <person name="Bertilsson S."/>
            <person name="Dopson M."/>
        </authorList>
    </citation>
    <scope>NUCLEOTIDE SEQUENCE</scope>
    <source>
        <strain evidence="1">MM415B00267</strain>
    </source>
</reference>
<evidence type="ECO:0000313" key="1">
    <source>
        <dbReference type="EMBL" id="QJA67215.1"/>
    </source>
</evidence>
<organism evidence="1">
    <name type="scientific">viral metagenome</name>
    <dbReference type="NCBI Taxonomy" id="1070528"/>
    <lineage>
        <taxon>unclassified sequences</taxon>
        <taxon>metagenomes</taxon>
        <taxon>organismal metagenomes</taxon>
    </lineage>
</organism>
<sequence>MKEVKSVFIQKDVEDKDIYRGIFYKIIKEHPNIIVYHGGPIVEELKDRNVIVTTNYYRDQEEIKDFGCRYVIVCRNDDKDLVIKRIIETARS</sequence>